<evidence type="ECO:0000313" key="10">
    <source>
        <dbReference type="Proteomes" id="UP000276603"/>
    </source>
</evidence>
<proteinExistence type="inferred from homology"/>
<dbReference type="EMBL" id="RBCJ01000002">
    <property type="protein sequence ID" value="RKN81380.1"/>
    <property type="molecule type" value="Genomic_DNA"/>
</dbReference>
<accession>A0A3B0C7U6</accession>
<keyword evidence="3" id="KW-1003">Cell membrane</keyword>
<comment type="caution">
    <text evidence="9">The sequence shown here is derived from an EMBL/GenBank/DDBJ whole genome shotgun (WGS) entry which is preliminary data.</text>
</comment>
<dbReference type="GO" id="GO:0005886">
    <property type="term" value="C:plasma membrane"/>
    <property type="evidence" value="ECO:0007669"/>
    <property type="project" value="UniProtKB-SubCell"/>
</dbReference>
<keyword evidence="5 7" id="KW-1133">Transmembrane helix</keyword>
<feature type="transmembrane region" description="Helical" evidence="7">
    <location>
        <begin position="6"/>
        <end position="24"/>
    </location>
</feature>
<dbReference type="Proteomes" id="UP000276603">
    <property type="component" value="Unassembled WGS sequence"/>
</dbReference>
<dbReference type="PANTHER" id="PTHR30506">
    <property type="entry name" value="INNER MEMBRANE PROTEIN"/>
    <property type="match status" value="1"/>
</dbReference>
<feature type="transmembrane region" description="Helical" evidence="7">
    <location>
        <begin position="57"/>
        <end position="79"/>
    </location>
</feature>
<name>A0A3B0C7U6_9FLAO</name>
<reference evidence="9 10" key="1">
    <citation type="submission" date="2018-10" db="EMBL/GenBank/DDBJ databases">
        <title>Ulvibacterium marinum gen. nov., sp. nov., a novel marine bacterium of the family Flavobacteriaceae, isolated from a culture of the green alga Ulva prolifera.</title>
        <authorList>
            <person name="Zhang Z."/>
        </authorList>
    </citation>
    <scope>NUCLEOTIDE SEQUENCE [LARGE SCALE GENOMIC DNA]</scope>
    <source>
        <strain evidence="9 10">CCMM003</strain>
    </source>
</reference>
<dbReference type="OrthoDB" id="9791874at2"/>
<feature type="transmembrane region" description="Helical" evidence="7">
    <location>
        <begin position="31"/>
        <end position="51"/>
    </location>
</feature>
<evidence type="ECO:0000256" key="4">
    <source>
        <dbReference type="ARBA" id="ARBA00022692"/>
    </source>
</evidence>
<organism evidence="9 10">
    <name type="scientific">Ulvibacterium marinum</name>
    <dbReference type="NCBI Taxonomy" id="2419782"/>
    <lineage>
        <taxon>Bacteria</taxon>
        <taxon>Pseudomonadati</taxon>
        <taxon>Bacteroidota</taxon>
        <taxon>Flavobacteriia</taxon>
        <taxon>Flavobacteriales</taxon>
        <taxon>Flavobacteriaceae</taxon>
        <taxon>Ulvibacterium</taxon>
    </lineage>
</organism>
<dbReference type="Pfam" id="PF03458">
    <property type="entry name" value="Gly_transporter"/>
    <property type="match status" value="2"/>
</dbReference>
<comment type="subcellular location">
    <subcellularLocation>
        <location evidence="1">Cell membrane</location>
        <topology evidence="1">Multi-pass membrane protein</topology>
    </subcellularLocation>
</comment>
<comment type="similarity">
    <text evidence="2">Belongs to the UPF0126 family.</text>
</comment>
<keyword evidence="4 7" id="KW-0812">Transmembrane</keyword>
<feature type="transmembrane region" description="Helical" evidence="7">
    <location>
        <begin position="91"/>
        <end position="110"/>
    </location>
</feature>
<feature type="transmembrane region" description="Helical" evidence="7">
    <location>
        <begin position="173"/>
        <end position="194"/>
    </location>
</feature>
<gene>
    <name evidence="9" type="ORF">D7Z94_10645</name>
</gene>
<keyword evidence="6 7" id="KW-0472">Membrane</keyword>
<evidence type="ECO:0000313" key="9">
    <source>
        <dbReference type="EMBL" id="RKN81380.1"/>
    </source>
</evidence>
<evidence type="ECO:0000256" key="6">
    <source>
        <dbReference type="ARBA" id="ARBA00023136"/>
    </source>
</evidence>
<dbReference type="RefSeq" id="WP_120711539.1">
    <property type="nucleotide sequence ID" value="NZ_RBCJ01000002.1"/>
</dbReference>
<evidence type="ECO:0000256" key="1">
    <source>
        <dbReference type="ARBA" id="ARBA00004651"/>
    </source>
</evidence>
<feature type="domain" description="Glycine transporter" evidence="8">
    <location>
        <begin position="92"/>
        <end position="165"/>
    </location>
</feature>
<evidence type="ECO:0000256" key="5">
    <source>
        <dbReference type="ARBA" id="ARBA00022989"/>
    </source>
</evidence>
<dbReference type="PANTHER" id="PTHR30506:SF3">
    <property type="entry name" value="UPF0126 INNER MEMBRANE PROTEIN YADS-RELATED"/>
    <property type="match status" value="1"/>
</dbReference>
<evidence type="ECO:0000256" key="3">
    <source>
        <dbReference type="ARBA" id="ARBA00022475"/>
    </source>
</evidence>
<feature type="transmembrane region" description="Helical" evidence="7">
    <location>
        <begin position="149"/>
        <end position="167"/>
    </location>
</feature>
<protein>
    <submittedName>
        <fullName evidence="9">Trimeric intracellular cation channel family protein</fullName>
    </submittedName>
</protein>
<feature type="domain" description="Glycine transporter" evidence="8">
    <location>
        <begin position="6"/>
        <end position="78"/>
    </location>
</feature>
<feature type="transmembrane region" description="Helical" evidence="7">
    <location>
        <begin position="116"/>
        <end position="137"/>
    </location>
</feature>
<sequence>MGFFDILDMLGTIAFAISGALMAIKRKMDVFGIFIVAFVTALGGGILRDVFIGNTPVWWMEHFYVVHFISVSVLLAILFRNRIYFLAKSLFIFDTIGLAIFTISGVQIGVSANLDPAVSVVLGIMTGCFGGVIRDILCNEIPIIFRKEIYALASLAGAVCFIILYSLNFNENISHISTITLVVVIRVLAVRFSISLPTYTIKKK</sequence>
<keyword evidence="10" id="KW-1185">Reference proteome</keyword>
<evidence type="ECO:0000256" key="7">
    <source>
        <dbReference type="SAM" id="Phobius"/>
    </source>
</evidence>
<evidence type="ECO:0000256" key="2">
    <source>
        <dbReference type="ARBA" id="ARBA00008193"/>
    </source>
</evidence>
<dbReference type="InterPro" id="IPR005115">
    <property type="entry name" value="Gly_transporter"/>
</dbReference>
<evidence type="ECO:0000259" key="8">
    <source>
        <dbReference type="Pfam" id="PF03458"/>
    </source>
</evidence>
<dbReference type="AlphaFoldDB" id="A0A3B0C7U6"/>